<evidence type="ECO:0000259" key="2">
    <source>
        <dbReference type="PROSITE" id="PS50943"/>
    </source>
</evidence>
<dbReference type="RefSeq" id="WP_066320334.1">
    <property type="nucleotide sequence ID" value="NZ_LQRT01000060.1"/>
</dbReference>
<keyword evidence="1" id="KW-0238">DNA-binding</keyword>
<name>A0A162WQ82_9FLAO</name>
<dbReference type="CDD" id="cd00093">
    <property type="entry name" value="HTH_XRE"/>
    <property type="match status" value="1"/>
</dbReference>
<dbReference type="OrthoDB" id="881869at2"/>
<dbReference type="Pfam" id="PF01381">
    <property type="entry name" value="HTH_3"/>
    <property type="match status" value="1"/>
</dbReference>
<organism evidence="3 4">
    <name type="scientific">Aquimarina aggregata</name>
    <dbReference type="NCBI Taxonomy" id="1642818"/>
    <lineage>
        <taxon>Bacteria</taxon>
        <taxon>Pseudomonadati</taxon>
        <taxon>Bacteroidota</taxon>
        <taxon>Flavobacteriia</taxon>
        <taxon>Flavobacteriales</taxon>
        <taxon>Flavobacteriaceae</taxon>
        <taxon>Aquimarina</taxon>
    </lineage>
</organism>
<dbReference type="InterPro" id="IPR010982">
    <property type="entry name" value="Lambda_DNA-bd_dom_sf"/>
</dbReference>
<proteinExistence type="predicted"/>
<protein>
    <recommendedName>
        <fullName evidence="2">HTH cro/C1-type domain-containing protein</fullName>
    </recommendedName>
</protein>
<dbReference type="SMART" id="SM00530">
    <property type="entry name" value="HTH_XRE"/>
    <property type="match status" value="1"/>
</dbReference>
<dbReference type="InterPro" id="IPR001387">
    <property type="entry name" value="Cro/C1-type_HTH"/>
</dbReference>
<keyword evidence="4" id="KW-1185">Reference proteome</keyword>
<sequence>MTLGQRIQELRKKANLSQSELAAKIDISYPQMSRYEIKEVQPPADVLKRLADVFGVSIDYIVNGSLEQKAQDSLDDAELLSQFKEVEQMDEDDRGTVKKLIDAFITKRKVQKLAQ</sequence>
<comment type="caution">
    <text evidence="3">The sequence shown here is derived from an EMBL/GenBank/DDBJ whole genome shotgun (WGS) entry which is preliminary data.</text>
</comment>
<dbReference type="EMBL" id="LQRT01000060">
    <property type="protein sequence ID" value="KZS38235.1"/>
    <property type="molecule type" value="Genomic_DNA"/>
</dbReference>
<dbReference type="GO" id="GO:0003677">
    <property type="term" value="F:DNA binding"/>
    <property type="evidence" value="ECO:0007669"/>
    <property type="project" value="UniProtKB-KW"/>
</dbReference>
<accession>A0A162WQ82</accession>
<feature type="domain" description="HTH cro/C1-type" evidence="2">
    <location>
        <begin position="7"/>
        <end position="61"/>
    </location>
</feature>
<gene>
    <name evidence="3" type="ORF">AWE51_19555</name>
</gene>
<dbReference type="PANTHER" id="PTHR46558:SF11">
    <property type="entry name" value="HTH-TYPE TRANSCRIPTIONAL REGULATOR XRE"/>
    <property type="match status" value="1"/>
</dbReference>
<dbReference type="Proteomes" id="UP000076715">
    <property type="component" value="Unassembled WGS sequence"/>
</dbReference>
<evidence type="ECO:0000313" key="3">
    <source>
        <dbReference type="EMBL" id="KZS38235.1"/>
    </source>
</evidence>
<evidence type="ECO:0000256" key="1">
    <source>
        <dbReference type="ARBA" id="ARBA00023125"/>
    </source>
</evidence>
<dbReference type="PANTHER" id="PTHR46558">
    <property type="entry name" value="TRACRIPTIONAL REGULATORY PROTEIN-RELATED-RELATED"/>
    <property type="match status" value="1"/>
</dbReference>
<evidence type="ECO:0000313" key="4">
    <source>
        <dbReference type="Proteomes" id="UP000076715"/>
    </source>
</evidence>
<dbReference type="STRING" id="1642818.AWE51_19555"/>
<dbReference type="Gene3D" id="1.10.260.40">
    <property type="entry name" value="lambda repressor-like DNA-binding domains"/>
    <property type="match status" value="1"/>
</dbReference>
<dbReference type="NCBIfam" id="NF041951">
    <property type="entry name" value="phage_RstR"/>
    <property type="match status" value="1"/>
</dbReference>
<dbReference type="SUPFAM" id="SSF47413">
    <property type="entry name" value="lambda repressor-like DNA-binding domains"/>
    <property type="match status" value="1"/>
</dbReference>
<dbReference type="AlphaFoldDB" id="A0A162WQ82"/>
<reference evidence="3 4" key="1">
    <citation type="submission" date="2016-01" db="EMBL/GenBank/DDBJ databases">
        <title>The draft genome sequence of Aquimarina sp. RZW4-3-2.</title>
        <authorList>
            <person name="Wang Y."/>
        </authorList>
    </citation>
    <scope>NUCLEOTIDE SEQUENCE [LARGE SCALE GENOMIC DNA]</scope>
    <source>
        <strain evidence="3 4">RZW4-3-2</strain>
    </source>
</reference>
<dbReference type="PROSITE" id="PS50943">
    <property type="entry name" value="HTH_CROC1"/>
    <property type="match status" value="1"/>
</dbReference>
<dbReference type="InterPro" id="IPR049639">
    <property type="entry name" value="RstR"/>
</dbReference>